<evidence type="ECO:0000313" key="7">
    <source>
        <dbReference type="EMBL" id="MET4635991.1"/>
    </source>
</evidence>
<dbReference type="InterPro" id="IPR023772">
    <property type="entry name" value="DNA-bd_HTH_TetR-type_CS"/>
</dbReference>
<dbReference type="InterPro" id="IPR013572">
    <property type="entry name" value="Tscrpt_reg_MAATS_C"/>
</dbReference>
<organism evidence="7 8">
    <name type="scientific">Kaistia defluvii</name>
    <dbReference type="NCBI Taxonomy" id="410841"/>
    <lineage>
        <taxon>Bacteria</taxon>
        <taxon>Pseudomonadati</taxon>
        <taxon>Pseudomonadota</taxon>
        <taxon>Alphaproteobacteria</taxon>
        <taxon>Hyphomicrobiales</taxon>
        <taxon>Kaistiaceae</taxon>
        <taxon>Kaistia</taxon>
    </lineage>
</organism>
<reference evidence="7 8" key="1">
    <citation type="submission" date="2024-06" db="EMBL/GenBank/DDBJ databases">
        <title>Sorghum-associated microbial communities from plants grown in Nebraska, USA.</title>
        <authorList>
            <person name="Schachtman D."/>
        </authorList>
    </citation>
    <scope>NUCLEOTIDE SEQUENCE [LARGE SCALE GENOMIC DNA]</scope>
    <source>
        <strain evidence="7 8">3207</strain>
    </source>
</reference>
<protein>
    <submittedName>
        <fullName evidence="7">AcrR family transcriptional regulator</fullName>
    </submittedName>
</protein>
<dbReference type="SUPFAM" id="SSF46689">
    <property type="entry name" value="Homeodomain-like"/>
    <property type="match status" value="1"/>
</dbReference>
<dbReference type="SUPFAM" id="SSF48498">
    <property type="entry name" value="Tetracyclin repressor-like, C-terminal domain"/>
    <property type="match status" value="1"/>
</dbReference>
<keyword evidence="2" id="KW-0805">Transcription regulation</keyword>
<keyword evidence="3 5" id="KW-0238">DNA-binding</keyword>
<comment type="caution">
    <text evidence="7">The sequence shown here is derived from an EMBL/GenBank/DDBJ whole genome shotgun (WGS) entry which is preliminary data.</text>
</comment>
<name>A0ABV2R3X0_9HYPH</name>
<evidence type="ECO:0000313" key="8">
    <source>
        <dbReference type="Proteomes" id="UP001549321"/>
    </source>
</evidence>
<evidence type="ECO:0000259" key="6">
    <source>
        <dbReference type="PROSITE" id="PS50977"/>
    </source>
</evidence>
<evidence type="ECO:0000256" key="1">
    <source>
        <dbReference type="ARBA" id="ARBA00022491"/>
    </source>
</evidence>
<dbReference type="Pfam" id="PF08361">
    <property type="entry name" value="TetR_C_2"/>
    <property type="match status" value="1"/>
</dbReference>
<evidence type="ECO:0000256" key="2">
    <source>
        <dbReference type="ARBA" id="ARBA00023015"/>
    </source>
</evidence>
<proteinExistence type="predicted"/>
<keyword evidence="4" id="KW-0804">Transcription</keyword>
<keyword evidence="8" id="KW-1185">Reference proteome</keyword>
<dbReference type="Gene3D" id="1.10.357.10">
    <property type="entry name" value="Tetracycline Repressor, domain 2"/>
    <property type="match status" value="1"/>
</dbReference>
<dbReference type="PANTHER" id="PTHR30055">
    <property type="entry name" value="HTH-TYPE TRANSCRIPTIONAL REGULATOR RUTR"/>
    <property type="match status" value="1"/>
</dbReference>
<gene>
    <name evidence="7" type="ORF">ABIE08_003942</name>
</gene>
<evidence type="ECO:0000256" key="3">
    <source>
        <dbReference type="ARBA" id="ARBA00023125"/>
    </source>
</evidence>
<dbReference type="InterPro" id="IPR036271">
    <property type="entry name" value="Tet_transcr_reg_TetR-rel_C_sf"/>
</dbReference>
<dbReference type="Pfam" id="PF00440">
    <property type="entry name" value="TetR_N"/>
    <property type="match status" value="1"/>
</dbReference>
<dbReference type="InterPro" id="IPR009057">
    <property type="entry name" value="Homeodomain-like_sf"/>
</dbReference>
<dbReference type="InterPro" id="IPR050109">
    <property type="entry name" value="HTH-type_TetR-like_transc_reg"/>
</dbReference>
<dbReference type="Proteomes" id="UP001549321">
    <property type="component" value="Unassembled WGS sequence"/>
</dbReference>
<dbReference type="PROSITE" id="PS50977">
    <property type="entry name" value="HTH_TETR_2"/>
    <property type="match status" value="1"/>
</dbReference>
<feature type="DNA-binding region" description="H-T-H motif" evidence="5">
    <location>
        <begin position="32"/>
        <end position="51"/>
    </location>
</feature>
<dbReference type="PANTHER" id="PTHR30055:SF240">
    <property type="entry name" value="HTH-TYPE TRANSCRIPTIONAL REGULATOR ACRR"/>
    <property type="match status" value="1"/>
</dbReference>
<evidence type="ECO:0000256" key="5">
    <source>
        <dbReference type="PROSITE-ProRule" id="PRU00335"/>
    </source>
</evidence>
<keyword evidence="1" id="KW-0678">Repressor</keyword>
<dbReference type="InterPro" id="IPR001647">
    <property type="entry name" value="HTH_TetR"/>
</dbReference>
<feature type="domain" description="HTH tetR-type" evidence="6">
    <location>
        <begin position="9"/>
        <end position="69"/>
    </location>
</feature>
<sequence>MRRTKSESEETRQRIMNAAETVFVEIGVSRASMEKIAAAAGVTRGAIYWHFANKQELLGAIIQRVHGIHDAVIARAFEGGAEPLRSVLDWALEVIELFATDDHTRKVYKIIVTRCEYVGEMQEALAWQQEMRETMDANFRRAFEAAEADGHLGPGWTACAASMTLRCFMSGMLDNWLRYEFDASLAVTLRAALNCLVASFRCDVAAAQREGVPGPQSA</sequence>
<dbReference type="PRINTS" id="PR00455">
    <property type="entry name" value="HTHTETR"/>
</dbReference>
<dbReference type="PROSITE" id="PS01081">
    <property type="entry name" value="HTH_TETR_1"/>
    <property type="match status" value="1"/>
</dbReference>
<dbReference type="EMBL" id="JBEPSM010000003">
    <property type="protein sequence ID" value="MET4635991.1"/>
    <property type="molecule type" value="Genomic_DNA"/>
</dbReference>
<evidence type="ECO:0000256" key="4">
    <source>
        <dbReference type="ARBA" id="ARBA00023163"/>
    </source>
</evidence>
<accession>A0ABV2R3X0</accession>